<feature type="transmembrane region" description="Helical" evidence="1">
    <location>
        <begin position="35"/>
        <end position="57"/>
    </location>
</feature>
<proteinExistence type="predicted"/>
<protein>
    <submittedName>
        <fullName evidence="2">Uncharacterized protein</fullName>
    </submittedName>
</protein>
<keyword evidence="1" id="KW-0472">Membrane</keyword>
<reference evidence="3" key="1">
    <citation type="journal article" date="2019" name="Int. J. Syst. Evol. Microbiol.">
        <title>The Global Catalogue of Microorganisms (GCM) 10K type strain sequencing project: providing services to taxonomists for standard genome sequencing and annotation.</title>
        <authorList>
            <consortium name="The Broad Institute Genomics Platform"/>
            <consortium name="The Broad Institute Genome Sequencing Center for Infectious Disease"/>
            <person name="Wu L."/>
            <person name="Ma J."/>
        </authorList>
    </citation>
    <scope>NUCLEOTIDE SEQUENCE [LARGE SCALE GENOMIC DNA]</scope>
    <source>
        <strain evidence="3">CCUG 56756</strain>
    </source>
</reference>
<evidence type="ECO:0000256" key="1">
    <source>
        <dbReference type="SAM" id="Phobius"/>
    </source>
</evidence>
<comment type="caution">
    <text evidence="2">The sequence shown here is derived from an EMBL/GenBank/DDBJ whole genome shotgun (WGS) entry which is preliminary data.</text>
</comment>
<keyword evidence="1" id="KW-0812">Transmembrane</keyword>
<evidence type="ECO:0000313" key="2">
    <source>
        <dbReference type="EMBL" id="MFD1030269.1"/>
    </source>
</evidence>
<sequence length="63" mass="7256">MEKLQITFLILSLLSVILLVGYTMTMSLIDYPDWLFVPLNIAVITFVTINTILTIVLRRKQTN</sequence>
<feature type="transmembrane region" description="Helical" evidence="1">
    <location>
        <begin position="7"/>
        <end position="29"/>
    </location>
</feature>
<dbReference type="Proteomes" id="UP001597109">
    <property type="component" value="Unassembled WGS sequence"/>
</dbReference>
<accession>A0ABW3L8Q5</accession>
<organism evidence="2 3">
    <name type="scientific">Metaplanococcus flavidus</name>
    <dbReference type="NCBI Taxonomy" id="569883"/>
    <lineage>
        <taxon>Bacteria</taxon>
        <taxon>Bacillati</taxon>
        <taxon>Bacillota</taxon>
        <taxon>Bacilli</taxon>
        <taxon>Bacillales</taxon>
        <taxon>Caryophanaceae</taxon>
        <taxon>Metaplanococcus</taxon>
    </lineage>
</organism>
<dbReference type="EMBL" id="JBHTKI010000003">
    <property type="protein sequence ID" value="MFD1030269.1"/>
    <property type="molecule type" value="Genomic_DNA"/>
</dbReference>
<name>A0ABW3L8Q5_9BACL</name>
<keyword evidence="3" id="KW-1185">Reference proteome</keyword>
<gene>
    <name evidence="2" type="ORF">ACFQ1X_02305</name>
</gene>
<evidence type="ECO:0000313" key="3">
    <source>
        <dbReference type="Proteomes" id="UP001597109"/>
    </source>
</evidence>
<keyword evidence="1" id="KW-1133">Transmembrane helix</keyword>